<dbReference type="GO" id="GO:0005886">
    <property type="term" value="C:plasma membrane"/>
    <property type="evidence" value="ECO:0007669"/>
    <property type="project" value="TreeGrafter"/>
</dbReference>
<protein>
    <submittedName>
        <fullName evidence="7">Rod shape-determining protein RodA</fullName>
    </submittedName>
</protein>
<comment type="subcellular location">
    <subcellularLocation>
        <location evidence="1">Membrane</location>
        <topology evidence="1">Multi-pass membrane protein</topology>
    </subcellularLocation>
</comment>
<feature type="transmembrane region" description="Helical" evidence="6">
    <location>
        <begin position="322"/>
        <end position="342"/>
    </location>
</feature>
<feature type="transmembrane region" description="Helical" evidence="6">
    <location>
        <begin position="290"/>
        <end position="310"/>
    </location>
</feature>
<feature type="transmembrane region" description="Helical" evidence="6">
    <location>
        <begin position="75"/>
        <end position="95"/>
    </location>
</feature>
<dbReference type="Proteomes" id="UP000823937">
    <property type="component" value="Unassembled WGS sequence"/>
</dbReference>
<feature type="transmembrane region" description="Helical" evidence="6">
    <location>
        <begin position="170"/>
        <end position="186"/>
    </location>
</feature>
<dbReference type="Pfam" id="PF01098">
    <property type="entry name" value="FTSW_RODA_SPOVE"/>
    <property type="match status" value="1"/>
</dbReference>
<keyword evidence="5 6" id="KW-0472">Membrane</keyword>
<accession>A0A9D1PND4</accession>
<dbReference type="InterPro" id="IPR001182">
    <property type="entry name" value="FtsW/RodA"/>
</dbReference>
<dbReference type="GO" id="GO:0032153">
    <property type="term" value="C:cell division site"/>
    <property type="evidence" value="ECO:0007669"/>
    <property type="project" value="TreeGrafter"/>
</dbReference>
<feature type="transmembrane region" description="Helical" evidence="6">
    <location>
        <begin position="43"/>
        <end position="63"/>
    </location>
</feature>
<evidence type="ECO:0000256" key="6">
    <source>
        <dbReference type="SAM" id="Phobius"/>
    </source>
</evidence>
<evidence type="ECO:0000256" key="5">
    <source>
        <dbReference type="ARBA" id="ARBA00023136"/>
    </source>
</evidence>
<dbReference type="PANTHER" id="PTHR30474:SF1">
    <property type="entry name" value="PEPTIDOGLYCAN GLYCOSYLTRANSFERASE MRDB"/>
    <property type="match status" value="1"/>
</dbReference>
<evidence type="ECO:0000256" key="4">
    <source>
        <dbReference type="ARBA" id="ARBA00022989"/>
    </source>
</evidence>
<dbReference type="PANTHER" id="PTHR30474">
    <property type="entry name" value="CELL CYCLE PROTEIN"/>
    <property type="match status" value="1"/>
</dbReference>
<organism evidence="7 8">
    <name type="scientific">Candidatus Pseudogracilibacillus intestinigallinarum</name>
    <dbReference type="NCBI Taxonomy" id="2838742"/>
    <lineage>
        <taxon>Bacteria</taxon>
        <taxon>Bacillati</taxon>
        <taxon>Bacillota</taxon>
        <taxon>Bacilli</taxon>
        <taxon>Bacillales</taxon>
        <taxon>Bacillaceae</taxon>
        <taxon>Pseudogracilibacillus</taxon>
    </lineage>
</organism>
<reference evidence="7" key="2">
    <citation type="submission" date="2021-04" db="EMBL/GenBank/DDBJ databases">
        <authorList>
            <person name="Gilroy R."/>
        </authorList>
    </citation>
    <scope>NUCLEOTIDE SEQUENCE</scope>
    <source>
        <strain evidence="7">CHK169-2315</strain>
    </source>
</reference>
<feature type="transmembrane region" description="Helical" evidence="6">
    <location>
        <begin position="354"/>
        <end position="377"/>
    </location>
</feature>
<evidence type="ECO:0000256" key="2">
    <source>
        <dbReference type="ARBA" id="ARBA00022692"/>
    </source>
</evidence>
<feature type="transmembrane region" description="Helical" evidence="6">
    <location>
        <begin position="12"/>
        <end position="31"/>
    </location>
</feature>
<dbReference type="GO" id="GO:0015648">
    <property type="term" value="F:lipid-linked peptidoglycan transporter activity"/>
    <property type="evidence" value="ECO:0007669"/>
    <property type="project" value="TreeGrafter"/>
</dbReference>
<dbReference type="GO" id="GO:0008360">
    <property type="term" value="P:regulation of cell shape"/>
    <property type="evidence" value="ECO:0007669"/>
    <property type="project" value="UniProtKB-KW"/>
</dbReference>
<gene>
    <name evidence="7" type="ORF">H9895_05660</name>
</gene>
<dbReference type="GO" id="GO:0051301">
    <property type="term" value="P:cell division"/>
    <property type="evidence" value="ECO:0007669"/>
    <property type="project" value="InterPro"/>
</dbReference>
<sequence>MSRKQSHYIQLDLIVMLLILVTVSVLAIYNAQQLGQYPDKNFALQQTIYYGMGLGVLIVMQFFDLEQYRKVSLYVYILGVLSVFLLAIAPSSMAYPVNNAKSWFNGSMFPLTIQPSEFAKIGLIMYLSATIVKHKEKNEVATLKSDLWLIAKLIIITLIPVIFIIEQPDLGTSVVFFFITGMLIILSGIDWKILVTLIVGGLAALVLAVFLIVNLPDIATNVLGIKPYQIERVMTWFEPGEQLDDDRFQIDRSLLTIGSGQLSGKGMNSAEVALPEAHTDFIFSIIGESFGFIGSAAVVFVFFLLIYRFVTLGMQSYDEDPYGSFLCFGFMALVLIHTFQNIGMTIGIMPITGIPLLFVSYGGSTTLSTMIGFALIYKVATEHSRQQSFLF</sequence>
<evidence type="ECO:0000256" key="3">
    <source>
        <dbReference type="ARBA" id="ARBA00022960"/>
    </source>
</evidence>
<dbReference type="AlphaFoldDB" id="A0A9D1PND4"/>
<evidence type="ECO:0000256" key="1">
    <source>
        <dbReference type="ARBA" id="ARBA00004141"/>
    </source>
</evidence>
<evidence type="ECO:0000313" key="7">
    <source>
        <dbReference type="EMBL" id="HIV74554.1"/>
    </source>
</evidence>
<keyword evidence="4 6" id="KW-1133">Transmembrane helix</keyword>
<comment type="caution">
    <text evidence="7">The sequence shown here is derived from an EMBL/GenBank/DDBJ whole genome shotgun (WGS) entry which is preliminary data.</text>
</comment>
<evidence type="ECO:0000313" key="8">
    <source>
        <dbReference type="Proteomes" id="UP000823937"/>
    </source>
</evidence>
<keyword evidence="2 6" id="KW-0812">Transmembrane</keyword>
<feature type="transmembrane region" description="Helical" evidence="6">
    <location>
        <begin position="147"/>
        <end position="164"/>
    </location>
</feature>
<proteinExistence type="predicted"/>
<name>A0A9D1PND4_9BACI</name>
<feature type="transmembrane region" description="Helical" evidence="6">
    <location>
        <begin position="193"/>
        <end position="213"/>
    </location>
</feature>
<reference evidence="7" key="1">
    <citation type="journal article" date="2021" name="PeerJ">
        <title>Extensive microbial diversity within the chicken gut microbiome revealed by metagenomics and culture.</title>
        <authorList>
            <person name="Gilroy R."/>
            <person name="Ravi A."/>
            <person name="Getino M."/>
            <person name="Pursley I."/>
            <person name="Horton D.L."/>
            <person name="Alikhan N.F."/>
            <person name="Baker D."/>
            <person name="Gharbi K."/>
            <person name="Hall N."/>
            <person name="Watson M."/>
            <person name="Adriaenssens E.M."/>
            <person name="Foster-Nyarko E."/>
            <person name="Jarju S."/>
            <person name="Secka A."/>
            <person name="Antonio M."/>
            <person name="Oren A."/>
            <person name="Chaudhuri R.R."/>
            <person name="La Ragione R."/>
            <person name="Hildebrand F."/>
            <person name="Pallen M.J."/>
        </authorList>
    </citation>
    <scope>NUCLEOTIDE SEQUENCE</scope>
    <source>
        <strain evidence="7">CHK169-2315</strain>
    </source>
</reference>
<keyword evidence="3" id="KW-0133">Cell shape</keyword>
<dbReference type="EMBL" id="DXHX01000084">
    <property type="protein sequence ID" value="HIV74554.1"/>
    <property type="molecule type" value="Genomic_DNA"/>
</dbReference>